<dbReference type="Proteomes" id="UP000035996">
    <property type="component" value="Unassembled WGS sequence"/>
</dbReference>
<protein>
    <recommendedName>
        <fullName evidence="4">Lipoprotein</fullName>
    </recommendedName>
</protein>
<evidence type="ECO:0008006" key="4">
    <source>
        <dbReference type="Google" id="ProtNLM"/>
    </source>
</evidence>
<gene>
    <name evidence="2" type="ORF">AB986_13660</name>
</gene>
<feature type="signal peptide" evidence="1">
    <location>
        <begin position="1"/>
        <end position="22"/>
    </location>
</feature>
<comment type="caution">
    <text evidence="2">The sequence shown here is derived from an EMBL/GenBank/DDBJ whole genome shotgun (WGS) entry which is preliminary data.</text>
</comment>
<sequence length="204" mass="22216">MKNTLGIVIALLLLITAGCGTAPLENQSATSTEANGEANEVDVQLTTYRPETGDTKVFTSNNETLFTEEIIDQDDQYVQRIITLGSMKTTQILKWSDENVTVVYEDESSGGDIASILDEFEAMEEVDTLVEQPSGGSDLEISKVDSLQVPFGSFENVLKVRKAAGEEGIIITTYYAESVGLIKQIHETTGENPQKEIAELSSIK</sequence>
<keyword evidence="1" id="KW-0732">Signal</keyword>
<evidence type="ECO:0000313" key="3">
    <source>
        <dbReference type="Proteomes" id="UP000035996"/>
    </source>
</evidence>
<dbReference type="OrthoDB" id="2837979at2"/>
<dbReference type="RefSeq" id="WP_048311666.1">
    <property type="nucleotide sequence ID" value="NZ_CP119526.1"/>
</dbReference>
<feature type="chain" id="PRO_5038792016" description="Lipoprotein" evidence="1">
    <location>
        <begin position="23"/>
        <end position="204"/>
    </location>
</feature>
<name>A0A0J6CV19_9BACL</name>
<evidence type="ECO:0000256" key="1">
    <source>
        <dbReference type="SAM" id="SignalP"/>
    </source>
</evidence>
<proteinExistence type="predicted"/>
<organism evidence="2 3">
    <name type="scientific">Guptibacillus hwajinpoensis</name>
    <dbReference type="NCBI Taxonomy" id="208199"/>
    <lineage>
        <taxon>Bacteria</taxon>
        <taxon>Bacillati</taxon>
        <taxon>Bacillota</taxon>
        <taxon>Bacilli</taxon>
        <taxon>Bacillales</taxon>
        <taxon>Guptibacillaceae</taxon>
        <taxon>Guptibacillus</taxon>
    </lineage>
</organism>
<dbReference type="AlphaFoldDB" id="A0A0J6CV19"/>
<reference evidence="2" key="1">
    <citation type="submission" date="2015-06" db="EMBL/GenBank/DDBJ databases">
        <authorList>
            <person name="Liu B."/>
            <person name="Wang J."/>
            <person name="Zhu Y."/>
            <person name="Liu G."/>
            <person name="Chen Q."/>
            <person name="Zheng C."/>
            <person name="Che J."/>
            <person name="Ge C."/>
            <person name="Shi H."/>
            <person name="Pan Z."/>
            <person name="Liu X."/>
        </authorList>
    </citation>
    <scope>NUCLEOTIDE SEQUENCE [LARGE SCALE GENOMIC DNA]</scope>
    <source>
        <strain evidence="2">DSM 16346</strain>
    </source>
</reference>
<dbReference type="PROSITE" id="PS51257">
    <property type="entry name" value="PROKAR_LIPOPROTEIN"/>
    <property type="match status" value="1"/>
</dbReference>
<accession>A0A0J6CV19</accession>
<keyword evidence="3" id="KW-1185">Reference proteome</keyword>
<dbReference type="EMBL" id="LELK01000004">
    <property type="protein sequence ID" value="KMM36950.1"/>
    <property type="molecule type" value="Genomic_DNA"/>
</dbReference>
<dbReference type="STRING" id="157733.AB986_13660"/>
<evidence type="ECO:0000313" key="2">
    <source>
        <dbReference type="EMBL" id="KMM36950.1"/>
    </source>
</evidence>